<dbReference type="NCBIfam" id="TIGR01845">
    <property type="entry name" value="outer_NodT"/>
    <property type="match status" value="1"/>
</dbReference>
<dbReference type="OrthoDB" id="9783100at2"/>
<dbReference type="Proteomes" id="UP000197290">
    <property type="component" value="Unassembled WGS sequence"/>
</dbReference>
<dbReference type="SUPFAM" id="SSF56954">
    <property type="entry name" value="Outer membrane efflux proteins (OEP)"/>
    <property type="match status" value="1"/>
</dbReference>
<dbReference type="Gene3D" id="2.20.200.10">
    <property type="entry name" value="Outer membrane efflux proteins (OEP)"/>
    <property type="match status" value="1"/>
</dbReference>
<evidence type="ECO:0000256" key="3">
    <source>
        <dbReference type="SAM" id="Coils"/>
    </source>
</evidence>
<evidence type="ECO:0000313" key="6">
    <source>
        <dbReference type="Proteomes" id="UP000197290"/>
    </source>
</evidence>
<comment type="similarity">
    <text evidence="1 2">Belongs to the outer membrane factor (OMF) (TC 1.B.17) family.</text>
</comment>
<dbReference type="InterPro" id="IPR010131">
    <property type="entry name" value="MdtP/NodT-like"/>
</dbReference>
<dbReference type="RefSeq" id="WP_088367329.1">
    <property type="nucleotide sequence ID" value="NZ_NBBI01000003.1"/>
</dbReference>
<gene>
    <name evidence="5" type="primary">ttgC</name>
    <name evidence="5" type="ORF">SPDO_20220</name>
</gene>
<proteinExistence type="inferred from homology"/>
<reference evidence="5 6" key="1">
    <citation type="submission" date="2017-03" db="EMBL/GenBank/DDBJ databases">
        <title>Genome sequence of Sphingomonas dokdonensis DSM 21029.</title>
        <authorList>
            <person name="Poehlein A."/>
            <person name="Wuebbeler J.H."/>
            <person name="Steinbuechel A."/>
            <person name="Daniel R."/>
        </authorList>
    </citation>
    <scope>NUCLEOTIDE SEQUENCE [LARGE SCALE GENOMIC DNA]</scope>
    <source>
        <strain evidence="5 6">DSM 21029</strain>
    </source>
</reference>
<keyword evidence="2" id="KW-1134">Transmembrane beta strand</keyword>
<protein>
    <submittedName>
        <fullName evidence="5">Putative efflux pump outer membrane protein TtgC</fullName>
    </submittedName>
</protein>
<dbReference type="GO" id="GO:0005886">
    <property type="term" value="C:plasma membrane"/>
    <property type="evidence" value="ECO:0007669"/>
    <property type="project" value="UniProtKB-SubCell"/>
</dbReference>
<comment type="subcellular location">
    <subcellularLocation>
        <location evidence="2">Cell membrane</location>
        <topology evidence="2">Lipid-anchor</topology>
    </subcellularLocation>
</comment>
<evidence type="ECO:0000256" key="2">
    <source>
        <dbReference type="RuleBase" id="RU362097"/>
    </source>
</evidence>
<comment type="caution">
    <text evidence="5">The sequence shown here is derived from an EMBL/GenBank/DDBJ whole genome shotgun (WGS) entry which is preliminary data.</text>
</comment>
<dbReference type="PANTHER" id="PTHR30203">
    <property type="entry name" value="OUTER MEMBRANE CATION EFFLUX PROTEIN"/>
    <property type="match status" value="1"/>
</dbReference>
<keyword evidence="2" id="KW-0449">Lipoprotein</keyword>
<evidence type="ECO:0000256" key="1">
    <source>
        <dbReference type="ARBA" id="ARBA00007613"/>
    </source>
</evidence>
<dbReference type="EMBL" id="NBBI01000003">
    <property type="protein sequence ID" value="OWK30337.1"/>
    <property type="molecule type" value="Genomic_DNA"/>
</dbReference>
<keyword evidence="2" id="KW-0812">Transmembrane</keyword>
<evidence type="ECO:0000313" key="5">
    <source>
        <dbReference type="EMBL" id="OWK30337.1"/>
    </source>
</evidence>
<dbReference type="PANTHER" id="PTHR30203:SF25">
    <property type="entry name" value="OUTER MEMBRANE PROTEIN-RELATED"/>
    <property type="match status" value="1"/>
</dbReference>
<keyword evidence="6" id="KW-1185">Reference proteome</keyword>
<feature type="region of interest" description="Disordered" evidence="4">
    <location>
        <begin position="471"/>
        <end position="490"/>
    </location>
</feature>
<dbReference type="InterPro" id="IPR003423">
    <property type="entry name" value="OMP_efflux"/>
</dbReference>
<feature type="compositionally biased region" description="Polar residues" evidence="4">
    <location>
        <begin position="480"/>
        <end position="490"/>
    </location>
</feature>
<dbReference type="Gene3D" id="1.20.1600.10">
    <property type="entry name" value="Outer membrane efflux proteins (OEP)"/>
    <property type="match status" value="1"/>
</dbReference>
<name>A0A245ZKS3_9SPHN</name>
<accession>A0A245ZKS3</accession>
<keyword evidence="2" id="KW-0564">Palmitate</keyword>
<keyword evidence="2" id="KW-0472">Membrane</keyword>
<sequence>MTRLRASLLLAAALGGCTVGPDYRPRTAAELGVPDAYSVTAAPTSADLTQWWRSFDDPVLGQLVEQAAASNLDLAQATARLRQAREALVQSRASLLPTLNGSGGFSRSETLRGGQTLITLPDGTTQSIGGGGGSNFSLGLDAQYQLGLFGEVRRTVEASQAQYEASGFDQATVLLSVEAEVARNYVLARLYQLQLANARDSLALQDDNLEIAGFRVQAGLVSSLDQEQARVQRAQTAASVPLIEQQYNAAVSRIGVLTGQAPGALKPLLATVRPIPRGPATAGVGFPADVLRQRPDVRAAERNLAAATAQIGIVKAQLYPALAISGSIDTRAGAVGNLFDTVTGGLFAGLTQAIFNGGRLRSQVRGAEATADAALAAYKQTVLVALEDVENAVVALQTAQAREREFTVALEAANNSALLSRSQYRTGLTDFTTLSQQEAALLSARNSAAQARADQATALVQLYTALGGGWDSSAAPTAPSPQNTRQDGTR</sequence>
<feature type="coiled-coil region" evidence="3">
    <location>
        <begin position="67"/>
        <end position="94"/>
    </location>
</feature>
<dbReference type="Pfam" id="PF02321">
    <property type="entry name" value="OEP"/>
    <property type="match status" value="2"/>
</dbReference>
<dbReference type="PROSITE" id="PS51257">
    <property type="entry name" value="PROKAR_LIPOPROTEIN"/>
    <property type="match status" value="1"/>
</dbReference>
<keyword evidence="3" id="KW-0175">Coiled coil</keyword>
<dbReference type="GO" id="GO:0015562">
    <property type="term" value="F:efflux transmembrane transporter activity"/>
    <property type="evidence" value="ECO:0007669"/>
    <property type="project" value="InterPro"/>
</dbReference>
<dbReference type="AlphaFoldDB" id="A0A245ZKS3"/>
<organism evidence="5 6">
    <name type="scientific">Sphingomonas dokdonensis</name>
    <dbReference type="NCBI Taxonomy" id="344880"/>
    <lineage>
        <taxon>Bacteria</taxon>
        <taxon>Pseudomonadati</taxon>
        <taxon>Pseudomonadota</taxon>
        <taxon>Alphaproteobacteria</taxon>
        <taxon>Sphingomonadales</taxon>
        <taxon>Sphingomonadaceae</taxon>
        <taxon>Sphingomonas</taxon>
    </lineage>
</organism>
<evidence type="ECO:0000256" key="4">
    <source>
        <dbReference type="SAM" id="MobiDB-lite"/>
    </source>
</evidence>